<dbReference type="Proteomes" id="UP000737391">
    <property type="component" value="Unassembled WGS sequence"/>
</dbReference>
<feature type="region of interest" description="Disordered" evidence="8">
    <location>
        <begin position="757"/>
        <end position="797"/>
    </location>
</feature>
<evidence type="ECO:0000256" key="1">
    <source>
        <dbReference type="ARBA" id="ARBA00004123"/>
    </source>
</evidence>
<dbReference type="PANTHER" id="PTHR34117:SF1">
    <property type="entry name" value="STYLE CELL-CYCLE INHIBITOR 1"/>
    <property type="match status" value="1"/>
</dbReference>
<feature type="compositionally biased region" description="Basic and acidic residues" evidence="8">
    <location>
        <begin position="757"/>
        <end position="772"/>
    </location>
</feature>
<comment type="subcellular location">
    <subcellularLocation>
        <location evidence="1">Nucleus</location>
    </subcellularLocation>
</comment>
<feature type="compositionally biased region" description="Polar residues" evidence="8">
    <location>
        <begin position="414"/>
        <end position="428"/>
    </location>
</feature>
<keyword evidence="5" id="KW-0805">Transcription regulation</keyword>
<dbReference type="InterPro" id="IPR044688">
    <property type="entry name" value="SCI-1-like"/>
</dbReference>
<dbReference type="SMART" id="SM01090">
    <property type="entry name" value="Copper-fist"/>
    <property type="match status" value="1"/>
</dbReference>
<dbReference type="SUPFAM" id="SSF57879">
    <property type="entry name" value="Zinc domain conserved in yeast copper-regulated transcription factors"/>
    <property type="match status" value="1"/>
</dbReference>
<evidence type="ECO:0000313" key="10">
    <source>
        <dbReference type="EMBL" id="KAF4485724.1"/>
    </source>
</evidence>
<keyword evidence="11" id="KW-1185">Reference proteome</keyword>
<accession>A0A9P5AZX3</accession>
<dbReference type="GO" id="GO:0003677">
    <property type="term" value="F:DNA binding"/>
    <property type="evidence" value="ECO:0007669"/>
    <property type="project" value="InterPro"/>
</dbReference>
<dbReference type="GO" id="GO:0005634">
    <property type="term" value="C:nucleus"/>
    <property type="evidence" value="ECO:0007669"/>
    <property type="project" value="UniProtKB-SubCell"/>
</dbReference>
<dbReference type="PRINTS" id="PR00617">
    <property type="entry name" value="COPPERFIST"/>
</dbReference>
<keyword evidence="3" id="KW-0862">Zinc</keyword>
<feature type="compositionally biased region" description="Basic and acidic residues" evidence="8">
    <location>
        <begin position="510"/>
        <end position="533"/>
    </location>
</feature>
<dbReference type="AlphaFoldDB" id="A0A9P5AZX3"/>
<dbReference type="InterPro" id="IPR036395">
    <property type="entry name" value="Cu_fist_DNA-bd_dom_sf"/>
</dbReference>
<dbReference type="PROSITE" id="PS01119">
    <property type="entry name" value="COPPER_FIST_1"/>
    <property type="match status" value="1"/>
</dbReference>
<feature type="compositionally biased region" description="Basic and acidic residues" evidence="8">
    <location>
        <begin position="647"/>
        <end position="662"/>
    </location>
</feature>
<feature type="compositionally biased region" description="Basic and acidic residues" evidence="8">
    <location>
        <begin position="780"/>
        <end position="797"/>
    </location>
</feature>
<feature type="compositionally biased region" description="Polar residues" evidence="8">
    <location>
        <begin position="436"/>
        <end position="450"/>
    </location>
</feature>
<keyword evidence="2" id="KW-0479">Metal-binding</keyword>
<reference evidence="10" key="1">
    <citation type="submission" date="2020-01" db="EMBL/GenBank/DDBJ databases">
        <title>Identification and distribution of gene clusters putatively required for synthesis of sphingolipid metabolism inhibitors in phylogenetically diverse species of the filamentous fungus Fusarium.</title>
        <authorList>
            <person name="Kim H.-S."/>
            <person name="Busman M."/>
            <person name="Brown D.W."/>
            <person name="Divon H."/>
            <person name="Uhlig S."/>
            <person name="Proctor R.H."/>
        </authorList>
    </citation>
    <scope>NUCLEOTIDE SEQUENCE</scope>
    <source>
        <strain evidence="10">NRRL 31653</strain>
    </source>
</reference>
<dbReference type="Pfam" id="PF00649">
    <property type="entry name" value="Copper-fist"/>
    <property type="match status" value="1"/>
</dbReference>
<feature type="region of interest" description="Disordered" evidence="8">
    <location>
        <begin position="232"/>
        <end position="274"/>
    </location>
</feature>
<organism evidence="10 11">
    <name type="scientific">Fusarium agapanthi</name>
    <dbReference type="NCBI Taxonomy" id="1803897"/>
    <lineage>
        <taxon>Eukaryota</taxon>
        <taxon>Fungi</taxon>
        <taxon>Dikarya</taxon>
        <taxon>Ascomycota</taxon>
        <taxon>Pezizomycotina</taxon>
        <taxon>Sordariomycetes</taxon>
        <taxon>Hypocreomycetidae</taxon>
        <taxon>Hypocreales</taxon>
        <taxon>Nectriaceae</taxon>
        <taxon>Fusarium</taxon>
        <taxon>Fusarium fujikuroi species complex</taxon>
    </lineage>
</organism>
<dbReference type="EMBL" id="LUFC02001066">
    <property type="protein sequence ID" value="KAF4485724.1"/>
    <property type="molecule type" value="Genomic_DNA"/>
</dbReference>
<gene>
    <name evidence="10" type="ORF">FAGAP_11428</name>
</gene>
<proteinExistence type="predicted"/>
<feature type="compositionally biased region" description="Low complexity" evidence="8">
    <location>
        <begin position="85"/>
        <end position="99"/>
    </location>
</feature>
<dbReference type="OrthoDB" id="5600085at2759"/>
<feature type="compositionally biased region" description="Polar residues" evidence="8">
    <location>
        <begin position="106"/>
        <end position="115"/>
    </location>
</feature>
<evidence type="ECO:0000256" key="2">
    <source>
        <dbReference type="ARBA" id="ARBA00022723"/>
    </source>
</evidence>
<evidence type="ECO:0000256" key="4">
    <source>
        <dbReference type="ARBA" id="ARBA00023008"/>
    </source>
</evidence>
<feature type="compositionally biased region" description="Basic and acidic residues" evidence="8">
    <location>
        <begin position="476"/>
        <end position="500"/>
    </location>
</feature>
<comment type="caution">
    <text evidence="10">The sequence shown here is derived from an EMBL/GenBank/DDBJ whole genome shotgun (WGS) entry which is preliminary data.</text>
</comment>
<evidence type="ECO:0000256" key="6">
    <source>
        <dbReference type="ARBA" id="ARBA00023163"/>
    </source>
</evidence>
<evidence type="ECO:0000256" key="5">
    <source>
        <dbReference type="ARBA" id="ARBA00023015"/>
    </source>
</evidence>
<evidence type="ECO:0000259" key="9">
    <source>
        <dbReference type="PROSITE" id="PS50073"/>
    </source>
</evidence>
<feature type="compositionally biased region" description="Basic residues" evidence="8">
    <location>
        <begin position="536"/>
        <end position="551"/>
    </location>
</feature>
<dbReference type="GO" id="GO:0003700">
    <property type="term" value="F:DNA-binding transcription factor activity"/>
    <property type="evidence" value="ECO:0007669"/>
    <property type="project" value="InterPro"/>
</dbReference>
<name>A0A9P5AZX3_9HYPO</name>
<evidence type="ECO:0000313" key="11">
    <source>
        <dbReference type="Proteomes" id="UP000737391"/>
    </source>
</evidence>
<protein>
    <submittedName>
        <fullName evidence="10">Copper-activated transcription factor</fullName>
    </submittedName>
</protein>
<dbReference type="FunFam" id="3.90.430.10:FF:000001">
    <property type="entry name" value="Copper fist DNA-binding protein"/>
    <property type="match status" value="1"/>
</dbReference>
<keyword evidence="6" id="KW-0804">Transcription</keyword>
<dbReference type="PANTHER" id="PTHR34117">
    <property type="entry name" value="STYLE CELL-CYCLE INHIBITOR 1"/>
    <property type="match status" value="1"/>
</dbReference>
<dbReference type="SMART" id="SM00412">
    <property type="entry name" value="Cu_FIST"/>
    <property type="match status" value="1"/>
</dbReference>
<sequence>MPLINGIKMACEPCIRGHRSTKCTHANERLMVPVRKPGRPLSTCPHPASRPCSCGRVTAAIPKKQACHCGPSKATESPKPENGDSTSSSTPQSPASKTPGSGYRVQKTSLKGGSSSRRESVDPLAFQRMDPKMLNILPSFEDISQKPVAPLPDMSPYGSMGMTPADSPFGPVMYPMFQPHIPPPMMSPGTSKETIAGQSGSITSTQVLEQPIQSTPKAGSCCGGGNSNNIASVPITMPSAPSPPKAKAKSCCSSSNDSPKLDQKNDNVTANDIPTSNSMMMSPFPTPIMMPNGMYAYYPQPTVFTYPPQYGSYLQPLQPEQWRQVMAAMTFAGQGDMPSPFGMHGATPFPAPTAPQTPHSATGTSHQCSCGASCECVGCAAHPYNEATQNYVRSAWQSMMDTGYTHVNGHGNGETPTTNGHSVTTSKASVPPIGSTDGTVSPVAPQTPSEAASGISEEQALSANDFFFSQGVEMDRSNRVRERSPHRDYNYRRSQDRDNTSYKNTRSRSRSPDNKRSKTSSYRHDGHHSEPSGRRSSPKHHHRHHSSHKSRDHASRKPEAVVNLPFKARPLSKADLPSFKPLFGEYLSLQKQKNITEMDDHEVRGRWKSFIGKWNRKELAEGWYDPETFARITSNNPVAPQVRRASVHRDEVREPINNREDRESEDDEDDYGPPLPGSDHTRRSGPGIPTLEDLSLRAELAEEDKQASIVDLREARKADRVLQKERLEDLVPRAEAGTRERMLEKRAAVADKMRSFRDKSPDAMEVKDERELMGGGDSLDEYKKAKESEQRRKTEREIRREEIERAKREEVEEKKRAWREREEGTVDLLRDGYFGALWERTNWKFGPPESKLFFTTFNSQKKLNLDSEAQISVQTYHRNQTRERATRTVPT</sequence>
<keyword evidence="7" id="KW-0539">Nucleus</keyword>
<feature type="region of interest" description="Disordered" evidence="8">
    <location>
        <begin position="476"/>
        <end position="558"/>
    </location>
</feature>
<feature type="domain" description="Copper-fist" evidence="9">
    <location>
        <begin position="1"/>
        <end position="41"/>
    </location>
</feature>
<dbReference type="Gene3D" id="3.90.430.10">
    <property type="entry name" value="Copper fist DNA-binding domain"/>
    <property type="match status" value="1"/>
</dbReference>
<evidence type="ECO:0000256" key="3">
    <source>
        <dbReference type="ARBA" id="ARBA00022833"/>
    </source>
</evidence>
<dbReference type="InterPro" id="IPR001083">
    <property type="entry name" value="Cu_fist_DNA-bd_dom"/>
</dbReference>
<feature type="region of interest" description="Disordered" evidence="8">
    <location>
        <begin position="406"/>
        <end position="456"/>
    </location>
</feature>
<evidence type="ECO:0000256" key="8">
    <source>
        <dbReference type="SAM" id="MobiDB-lite"/>
    </source>
</evidence>
<dbReference type="PROSITE" id="PS50073">
    <property type="entry name" value="COPPER_FIST_2"/>
    <property type="match status" value="1"/>
</dbReference>
<keyword evidence="4" id="KW-0186">Copper</keyword>
<feature type="region of interest" description="Disordered" evidence="8">
    <location>
        <begin position="640"/>
        <end position="690"/>
    </location>
</feature>
<evidence type="ECO:0000256" key="7">
    <source>
        <dbReference type="ARBA" id="ARBA00023242"/>
    </source>
</evidence>
<dbReference type="GO" id="GO:0005507">
    <property type="term" value="F:copper ion binding"/>
    <property type="evidence" value="ECO:0007669"/>
    <property type="project" value="InterPro"/>
</dbReference>
<feature type="region of interest" description="Disordered" evidence="8">
    <location>
        <begin position="65"/>
        <end position="126"/>
    </location>
</feature>